<accession>A0ABQ4MCW9</accession>
<keyword evidence="1" id="KW-0812">Transmembrane</keyword>
<feature type="transmembrane region" description="Helical" evidence="1">
    <location>
        <begin position="7"/>
        <end position="29"/>
    </location>
</feature>
<gene>
    <name evidence="2" type="ORF">J42TS3_28740</name>
</gene>
<organism evidence="2 3">
    <name type="scientific">Paenibacillus vini</name>
    <dbReference type="NCBI Taxonomy" id="1476024"/>
    <lineage>
        <taxon>Bacteria</taxon>
        <taxon>Bacillati</taxon>
        <taxon>Bacillota</taxon>
        <taxon>Bacilli</taxon>
        <taxon>Bacillales</taxon>
        <taxon>Paenibacillaceae</taxon>
        <taxon>Paenibacillus</taxon>
    </lineage>
</organism>
<name>A0ABQ4MCW9_9BACL</name>
<feature type="transmembrane region" description="Helical" evidence="1">
    <location>
        <begin position="91"/>
        <end position="110"/>
    </location>
</feature>
<keyword evidence="1" id="KW-1133">Transmembrane helix</keyword>
<dbReference type="Proteomes" id="UP000679992">
    <property type="component" value="Unassembled WGS sequence"/>
</dbReference>
<dbReference type="RefSeq" id="WP_213655288.1">
    <property type="nucleotide sequence ID" value="NZ_BOSL01000008.1"/>
</dbReference>
<reference evidence="2 3" key="1">
    <citation type="submission" date="2021-03" db="EMBL/GenBank/DDBJ databases">
        <title>Antimicrobial resistance genes in bacteria isolated from Japanese honey, and their potential for conferring macrolide and lincosamide resistance in the American foulbrood pathogen Paenibacillus larvae.</title>
        <authorList>
            <person name="Okamoto M."/>
            <person name="Kumagai M."/>
            <person name="Kanamori H."/>
            <person name="Takamatsu D."/>
        </authorList>
    </citation>
    <scope>NUCLEOTIDE SEQUENCE [LARGE SCALE GENOMIC DNA]</scope>
    <source>
        <strain evidence="2 3">J42TS3</strain>
    </source>
</reference>
<feature type="transmembrane region" description="Helical" evidence="1">
    <location>
        <begin position="158"/>
        <end position="177"/>
    </location>
</feature>
<feature type="transmembrane region" description="Helical" evidence="1">
    <location>
        <begin position="116"/>
        <end position="137"/>
    </location>
</feature>
<evidence type="ECO:0008006" key="4">
    <source>
        <dbReference type="Google" id="ProtNLM"/>
    </source>
</evidence>
<comment type="caution">
    <text evidence="2">The sequence shown here is derived from an EMBL/GenBank/DDBJ whole genome shotgun (WGS) entry which is preliminary data.</text>
</comment>
<sequence length="208" mass="23500">MKKRKWLYGALAGISFIFIVYALADNFIFDPEAKEFLSHKTGLRRELKPAVWLNVMRIHVALACIAMATGLINFLKRVRDRSILVHRINGYVYLISVLVVVLTSGYMAPYATGGKIASIGFNAINMIWLIITATALVQIKKKRIQAHRNWMVRSYAYCYTNLSIHLVTALFHQGFGFQYVTSYTIGVYGTIALLLAIPEAILRKLEPA</sequence>
<keyword evidence="3" id="KW-1185">Reference proteome</keyword>
<evidence type="ECO:0000313" key="3">
    <source>
        <dbReference type="Proteomes" id="UP000679992"/>
    </source>
</evidence>
<feature type="transmembrane region" description="Helical" evidence="1">
    <location>
        <begin position="183"/>
        <end position="202"/>
    </location>
</feature>
<dbReference type="EMBL" id="BOSL01000008">
    <property type="protein sequence ID" value="GIP53839.1"/>
    <property type="molecule type" value="Genomic_DNA"/>
</dbReference>
<feature type="transmembrane region" description="Helical" evidence="1">
    <location>
        <begin position="49"/>
        <end position="71"/>
    </location>
</feature>
<proteinExistence type="predicted"/>
<protein>
    <recommendedName>
        <fullName evidence="4">DUF2306 domain-containing protein</fullName>
    </recommendedName>
</protein>
<evidence type="ECO:0000256" key="1">
    <source>
        <dbReference type="SAM" id="Phobius"/>
    </source>
</evidence>
<evidence type="ECO:0000313" key="2">
    <source>
        <dbReference type="EMBL" id="GIP53839.1"/>
    </source>
</evidence>
<dbReference type="InterPro" id="IPR018750">
    <property type="entry name" value="DUF2306_membrane"/>
</dbReference>
<dbReference type="Pfam" id="PF10067">
    <property type="entry name" value="DUF2306"/>
    <property type="match status" value="1"/>
</dbReference>
<keyword evidence="1" id="KW-0472">Membrane</keyword>